<name>A0A251NT11_PRUPE</name>
<dbReference type="Gramene" id="ONI02446">
    <property type="protein sequence ID" value="ONI02446"/>
    <property type="gene ID" value="PRUPE_6G198900"/>
</dbReference>
<evidence type="ECO:0000313" key="2">
    <source>
        <dbReference type="EMBL" id="ONI02446.1"/>
    </source>
</evidence>
<keyword evidence="3" id="KW-1185">Reference proteome</keyword>
<organism evidence="2 3">
    <name type="scientific">Prunus persica</name>
    <name type="common">Peach</name>
    <name type="synonym">Amygdalus persica</name>
    <dbReference type="NCBI Taxonomy" id="3760"/>
    <lineage>
        <taxon>Eukaryota</taxon>
        <taxon>Viridiplantae</taxon>
        <taxon>Streptophyta</taxon>
        <taxon>Embryophyta</taxon>
        <taxon>Tracheophyta</taxon>
        <taxon>Spermatophyta</taxon>
        <taxon>Magnoliopsida</taxon>
        <taxon>eudicotyledons</taxon>
        <taxon>Gunneridae</taxon>
        <taxon>Pentapetalae</taxon>
        <taxon>rosids</taxon>
        <taxon>fabids</taxon>
        <taxon>Rosales</taxon>
        <taxon>Rosaceae</taxon>
        <taxon>Amygdaloideae</taxon>
        <taxon>Amygdaleae</taxon>
        <taxon>Prunus</taxon>
    </lineage>
</organism>
<gene>
    <name evidence="2" type="ORF">PRUPE_6G198900</name>
</gene>
<proteinExistence type="predicted"/>
<dbReference type="EMBL" id="CM007656">
    <property type="protein sequence ID" value="ONI02446.1"/>
    <property type="molecule type" value="Genomic_DNA"/>
</dbReference>
<accession>A0A251NT11</accession>
<dbReference type="Proteomes" id="UP000006882">
    <property type="component" value="Chromosome G6"/>
</dbReference>
<dbReference type="AlphaFoldDB" id="A0A251NT11"/>
<evidence type="ECO:0000313" key="3">
    <source>
        <dbReference type="Proteomes" id="UP000006882"/>
    </source>
</evidence>
<feature type="transmembrane region" description="Helical" evidence="1">
    <location>
        <begin position="57"/>
        <end position="76"/>
    </location>
</feature>
<protein>
    <submittedName>
        <fullName evidence="2">Uncharacterized protein</fullName>
    </submittedName>
</protein>
<evidence type="ECO:0000256" key="1">
    <source>
        <dbReference type="SAM" id="Phobius"/>
    </source>
</evidence>
<keyword evidence="1" id="KW-1133">Transmembrane helix</keyword>
<reference evidence="2 3" key="1">
    <citation type="journal article" date="2013" name="Nat. Genet.">
        <title>The high-quality draft genome of peach (Prunus persica) identifies unique patterns of genetic diversity, domestication and genome evolution.</title>
        <authorList>
            <consortium name="International Peach Genome Initiative"/>
            <person name="Verde I."/>
            <person name="Abbott A.G."/>
            <person name="Scalabrin S."/>
            <person name="Jung S."/>
            <person name="Shu S."/>
            <person name="Marroni F."/>
            <person name="Zhebentyayeva T."/>
            <person name="Dettori M.T."/>
            <person name="Grimwood J."/>
            <person name="Cattonaro F."/>
            <person name="Zuccolo A."/>
            <person name="Rossini L."/>
            <person name="Jenkins J."/>
            <person name="Vendramin E."/>
            <person name="Meisel L.A."/>
            <person name="Decroocq V."/>
            <person name="Sosinski B."/>
            <person name="Prochnik S."/>
            <person name="Mitros T."/>
            <person name="Policriti A."/>
            <person name="Cipriani G."/>
            <person name="Dondini L."/>
            <person name="Ficklin S."/>
            <person name="Goodstein D.M."/>
            <person name="Xuan P."/>
            <person name="Del Fabbro C."/>
            <person name="Aramini V."/>
            <person name="Copetti D."/>
            <person name="Gonzalez S."/>
            <person name="Horner D.S."/>
            <person name="Falchi R."/>
            <person name="Lucas S."/>
            <person name="Mica E."/>
            <person name="Maldonado J."/>
            <person name="Lazzari B."/>
            <person name="Bielenberg D."/>
            <person name="Pirona R."/>
            <person name="Miculan M."/>
            <person name="Barakat A."/>
            <person name="Testolin R."/>
            <person name="Stella A."/>
            <person name="Tartarini S."/>
            <person name="Tonutti P."/>
            <person name="Arus P."/>
            <person name="Orellana A."/>
            <person name="Wells C."/>
            <person name="Main D."/>
            <person name="Vizzotto G."/>
            <person name="Silva H."/>
            <person name="Salamini F."/>
            <person name="Schmutz J."/>
            <person name="Morgante M."/>
            <person name="Rokhsar D.S."/>
        </authorList>
    </citation>
    <scope>NUCLEOTIDE SEQUENCE [LARGE SCALE GENOMIC DNA]</scope>
    <source>
        <strain evidence="3">cv. Nemared</strain>
    </source>
</reference>
<keyword evidence="1" id="KW-0472">Membrane</keyword>
<keyword evidence="1" id="KW-0812">Transmembrane</keyword>
<sequence length="77" mass="8839">MAGVNSKVRVGKENLIYCWDQRKITYLFINHPFSNVNTYVAQILQIWPYGVFNTDTAAYISGTAFGVCVFWAHLTFK</sequence>